<gene>
    <name evidence="2" type="ORF">G127AT_09745</name>
</gene>
<reference evidence="2" key="1">
    <citation type="submission" date="2021-03" db="EMBL/GenBank/DDBJ databases">
        <title>Agromyces archimandritus sp. nov., isolated from the cockroach Archimandrita tessellata.</title>
        <authorList>
            <person name="Guzman J."/>
            <person name="Ortuzar M."/>
            <person name="Poehlein A."/>
            <person name="Daniel R."/>
            <person name="Trujillo M."/>
            <person name="Vilcinskas A."/>
        </authorList>
    </citation>
    <scope>NUCLEOTIDE SEQUENCE</scope>
    <source>
        <strain evidence="2">G127AT</strain>
    </source>
</reference>
<dbReference type="SUPFAM" id="SSF48452">
    <property type="entry name" value="TPR-like"/>
    <property type="match status" value="1"/>
</dbReference>
<dbReference type="InterPro" id="IPR041656">
    <property type="entry name" value="TPR_5"/>
</dbReference>
<accession>A0A975FK98</accession>
<dbReference type="Gene3D" id="1.25.40.10">
    <property type="entry name" value="Tetratricopeptide repeat domain"/>
    <property type="match status" value="1"/>
</dbReference>
<dbReference type="AlphaFoldDB" id="A0A975FK98"/>
<evidence type="ECO:0000313" key="3">
    <source>
        <dbReference type="Proteomes" id="UP000671914"/>
    </source>
</evidence>
<name>A0A975FK98_9MICO</name>
<protein>
    <submittedName>
        <fullName evidence="2">Tetratricopeptide repeat protein</fullName>
    </submittedName>
</protein>
<keyword evidence="3" id="KW-1185">Reference proteome</keyword>
<proteinExistence type="predicted"/>
<evidence type="ECO:0000313" key="2">
    <source>
        <dbReference type="EMBL" id="QTX03624.1"/>
    </source>
</evidence>
<dbReference type="KEGG" id="aarc:G127AT_09745"/>
<organism evidence="2 3">
    <name type="scientific">Agromyces archimandritae</name>
    <dbReference type="NCBI Taxonomy" id="2781962"/>
    <lineage>
        <taxon>Bacteria</taxon>
        <taxon>Bacillati</taxon>
        <taxon>Actinomycetota</taxon>
        <taxon>Actinomycetes</taxon>
        <taxon>Micrococcales</taxon>
        <taxon>Microbacteriaceae</taxon>
        <taxon>Agromyces</taxon>
    </lineage>
</organism>
<dbReference type="InterPro" id="IPR011990">
    <property type="entry name" value="TPR-like_helical_dom_sf"/>
</dbReference>
<dbReference type="Proteomes" id="UP000671914">
    <property type="component" value="Chromosome"/>
</dbReference>
<evidence type="ECO:0000259" key="1">
    <source>
        <dbReference type="Pfam" id="PF12688"/>
    </source>
</evidence>
<sequence>MSDASKPWPEPPAEWQARVDAVWAADPPAAELRERIAALAGELLEGHPVALFELGGSYDSTGDPETAVRHYRAAIAGGLDPDRRRQCVIQLASSLRNLGDAPRAVELLAAELHRADAPYDAQLRAFLALALADEGRVREAVGVAVGAVGSLAERYRRSLTSYGAELAPGFPAPPPVE</sequence>
<dbReference type="RefSeq" id="WP_210896401.1">
    <property type="nucleotide sequence ID" value="NZ_CP071696.1"/>
</dbReference>
<dbReference type="Pfam" id="PF12688">
    <property type="entry name" value="TPR_5"/>
    <property type="match status" value="1"/>
</dbReference>
<dbReference type="EMBL" id="CP071696">
    <property type="protein sequence ID" value="QTX03624.1"/>
    <property type="molecule type" value="Genomic_DNA"/>
</dbReference>
<feature type="domain" description="Tetratrico peptide repeat group 5" evidence="1">
    <location>
        <begin position="48"/>
        <end position="166"/>
    </location>
</feature>